<evidence type="ECO:0000259" key="5">
    <source>
        <dbReference type="PROSITE" id="PS50977"/>
    </source>
</evidence>
<name>A0A6M3ZTM4_9BURK</name>
<dbReference type="Proteomes" id="UP000501648">
    <property type="component" value="Chromosome"/>
</dbReference>
<dbReference type="PRINTS" id="PR00455">
    <property type="entry name" value="HTHTETR"/>
</dbReference>
<dbReference type="AlphaFoldDB" id="A0A6M3ZTM4"/>
<dbReference type="SUPFAM" id="SSF48498">
    <property type="entry name" value="Tetracyclin repressor-like, C-terminal domain"/>
    <property type="match status" value="1"/>
</dbReference>
<dbReference type="InterPro" id="IPR001647">
    <property type="entry name" value="HTH_TetR"/>
</dbReference>
<evidence type="ECO:0000313" key="7">
    <source>
        <dbReference type="Proteomes" id="UP000501648"/>
    </source>
</evidence>
<dbReference type="Pfam" id="PF00440">
    <property type="entry name" value="TetR_N"/>
    <property type="match status" value="1"/>
</dbReference>
<evidence type="ECO:0000256" key="1">
    <source>
        <dbReference type="ARBA" id="ARBA00023015"/>
    </source>
</evidence>
<keyword evidence="3" id="KW-0804">Transcription</keyword>
<evidence type="ECO:0000256" key="2">
    <source>
        <dbReference type="ARBA" id="ARBA00023125"/>
    </source>
</evidence>
<proteinExistence type="predicted"/>
<feature type="domain" description="HTH tetR-type" evidence="5">
    <location>
        <begin position="19"/>
        <end position="79"/>
    </location>
</feature>
<dbReference type="EMBL" id="CP008956">
    <property type="protein sequence ID" value="QJQ01994.1"/>
    <property type="molecule type" value="Genomic_DNA"/>
</dbReference>
<evidence type="ECO:0000256" key="4">
    <source>
        <dbReference type="PROSITE-ProRule" id="PRU00335"/>
    </source>
</evidence>
<protein>
    <submittedName>
        <fullName evidence="6">TetR/AcrR family transcriptional regulator</fullName>
    </submittedName>
</protein>
<reference evidence="6 7" key="1">
    <citation type="journal article" date="2012" name="J. Bacteriol.">
        <title>Genome sequence of the pathogenic Herbaspirillum seropedicae strain Os34, isolated from rice roots.</title>
        <authorList>
            <person name="Ye W."/>
            <person name="Ye S."/>
            <person name="Liu J."/>
            <person name="Chang S."/>
            <person name="Chen M."/>
            <person name="Zhu B."/>
            <person name="Guo L."/>
            <person name="An Q."/>
        </authorList>
    </citation>
    <scope>NUCLEOTIDE SEQUENCE [LARGE SCALE GENOMIC DNA]</scope>
    <source>
        <strain evidence="6 7">Os34</strain>
    </source>
</reference>
<evidence type="ECO:0000256" key="3">
    <source>
        <dbReference type="ARBA" id="ARBA00023163"/>
    </source>
</evidence>
<dbReference type="PROSITE" id="PS50977">
    <property type="entry name" value="HTH_TETR_2"/>
    <property type="match status" value="1"/>
</dbReference>
<dbReference type="PANTHER" id="PTHR47506:SF1">
    <property type="entry name" value="HTH-TYPE TRANSCRIPTIONAL REGULATOR YJDC"/>
    <property type="match status" value="1"/>
</dbReference>
<sequence length="211" mass="22616">MCRTIILTTRVPMDSSDDASLTSRLLATTEKLIYSGGIHATGMDAIVKESGVARRSIYRLYANKEELVAAALLARDQRWMSWFVGATSQTGAPRARLESIFPALRQWFESEDFHGCAFINAAGELGKTHPDIGAVSALHKQRLLSYLRELTSASGLDHPDEVANYFLILIDGATAVAMVTGDASAADSAGRAAALLLSNLPQEAGSSSSNR</sequence>
<gene>
    <name evidence="6" type="ORF">C798_17670</name>
</gene>
<evidence type="ECO:0000313" key="6">
    <source>
        <dbReference type="EMBL" id="QJQ01994.1"/>
    </source>
</evidence>
<dbReference type="GO" id="GO:0003677">
    <property type="term" value="F:DNA binding"/>
    <property type="evidence" value="ECO:0007669"/>
    <property type="project" value="UniProtKB-UniRule"/>
</dbReference>
<keyword evidence="2 4" id="KW-0238">DNA-binding</keyword>
<accession>A0A6M3ZTM4</accession>
<feature type="DNA-binding region" description="H-T-H motif" evidence="4">
    <location>
        <begin position="42"/>
        <end position="61"/>
    </location>
</feature>
<dbReference type="Gene3D" id="1.10.357.10">
    <property type="entry name" value="Tetracycline Repressor, domain 2"/>
    <property type="match status" value="1"/>
</dbReference>
<dbReference type="InterPro" id="IPR036271">
    <property type="entry name" value="Tet_transcr_reg_TetR-rel_C_sf"/>
</dbReference>
<dbReference type="PANTHER" id="PTHR47506">
    <property type="entry name" value="TRANSCRIPTIONAL REGULATORY PROTEIN"/>
    <property type="match status" value="1"/>
</dbReference>
<keyword evidence="1" id="KW-0805">Transcription regulation</keyword>
<dbReference type="SUPFAM" id="SSF46689">
    <property type="entry name" value="Homeodomain-like"/>
    <property type="match status" value="1"/>
</dbReference>
<organism evidence="6 7">
    <name type="scientific">Herbaspirillum rubrisubalbicans Os34</name>
    <dbReference type="NCBI Taxonomy" id="1235827"/>
    <lineage>
        <taxon>Bacteria</taxon>
        <taxon>Pseudomonadati</taxon>
        <taxon>Pseudomonadota</taxon>
        <taxon>Betaproteobacteria</taxon>
        <taxon>Burkholderiales</taxon>
        <taxon>Oxalobacteraceae</taxon>
        <taxon>Herbaspirillum</taxon>
    </lineage>
</organism>
<dbReference type="InterPro" id="IPR009057">
    <property type="entry name" value="Homeodomain-like_sf"/>
</dbReference>